<keyword evidence="3" id="KW-0862">Zinc</keyword>
<keyword evidence="7" id="KW-1185">Reference proteome</keyword>
<dbReference type="PROSITE" id="PS00518">
    <property type="entry name" value="ZF_RING_1"/>
    <property type="match status" value="1"/>
</dbReference>
<dbReference type="SMART" id="SM00184">
    <property type="entry name" value="RING"/>
    <property type="match status" value="1"/>
</dbReference>
<dbReference type="InterPro" id="IPR018957">
    <property type="entry name" value="Znf_C3HC4_RING-type"/>
</dbReference>
<evidence type="ECO:0000256" key="3">
    <source>
        <dbReference type="ARBA" id="ARBA00022833"/>
    </source>
</evidence>
<evidence type="ECO:0000313" key="6">
    <source>
        <dbReference type="EMBL" id="CUG87793.1"/>
    </source>
</evidence>
<organism evidence="6 7">
    <name type="scientific">Bodo saltans</name>
    <name type="common">Flagellated protozoan</name>
    <dbReference type="NCBI Taxonomy" id="75058"/>
    <lineage>
        <taxon>Eukaryota</taxon>
        <taxon>Discoba</taxon>
        <taxon>Euglenozoa</taxon>
        <taxon>Kinetoplastea</taxon>
        <taxon>Metakinetoplastina</taxon>
        <taxon>Eubodonida</taxon>
        <taxon>Bodonidae</taxon>
        <taxon>Bodo</taxon>
    </lineage>
</organism>
<dbReference type="PANTHER" id="PTHR46016">
    <property type="entry name" value="ZINC FINGER, RING/FYVE/PHD-TYPE"/>
    <property type="match status" value="1"/>
</dbReference>
<evidence type="ECO:0000256" key="1">
    <source>
        <dbReference type="ARBA" id="ARBA00022723"/>
    </source>
</evidence>
<dbReference type="GO" id="GO:0000209">
    <property type="term" value="P:protein polyubiquitination"/>
    <property type="evidence" value="ECO:0007669"/>
    <property type="project" value="TreeGrafter"/>
</dbReference>
<dbReference type="SUPFAM" id="SSF57850">
    <property type="entry name" value="RING/U-box"/>
    <property type="match status" value="1"/>
</dbReference>
<dbReference type="InterPro" id="IPR051438">
    <property type="entry name" value="RNF_E3_ubiq-protein_ligase"/>
</dbReference>
<dbReference type="InterPro" id="IPR013083">
    <property type="entry name" value="Znf_RING/FYVE/PHD"/>
</dbReference>
<dbReference type="VEuPathDB" id="TriTrypDB:BSAL_12040"/>
<dbReference type="InterPro" id="IPR017907">
    <property type="entry name" value="Znf_RING_CS"/>
</dbReference>
<dbReference type="GO" id="GO:0008270">
    <property type="term" value="F:zinc ion binding"/>
    <property type="evidence" value="ECO:0007669"/>
    <property type="project" value="UniProtKB-KW"/>
</dbReference>
<dbReference type="Proteomes" id="UP000051952">
    <property type="component" value="Unassembled WGS sequence"/>
</dbReference>
<dbReference type="PANTHER" id="PTHR46016:SF1">
    <property type="entry name" value="RING-TYPE DOMAIN-CONTAINING PROTEIN"/>
    <property type="match status" value="1"/>
</dbReference>
<dbReference type="OrthoDB" id="26525at2759"/>
<protein>
    <submittedName>
        <fullName evidence="6">Zinc finger protein, putative</fullName>
    </submittedName>
</protein>
<evidence type="ECO:0000256" key="4">
    <source>
        <dbReference type="PROSITE-ProRule" id="PRU00175"/>
    </source>
</evidence>
<feature type="domain" description="RING-type" evidence="5">
    <location>
        <begin position="19"/>
        <end position="57"/>
    </location>
</feature>
<dbReference type="GO" id="GO:0061630">
    <property type="term" value="F:ubiquitin protein ligase activity"/>
    <property type="evidence" value="ECO:0007669"/>
    <property type="project" value="TreeGrafter"/>
</dbReference>
<dbReference type="AlphaFoldDB" id="A0A0S4JBP2"/>
<dbReference type="Gene3D" id="3.30.40.10">
    <property type="entry name" value="Zinc/RING finger domain, C3HC4 (zinc finger)"/>
    <property type="match status" value="1"/>
</dbReference>
<evidence type="ECO:0000313" key="7">
    <source>
        <dbReference type="Proteomes" id="UP000051952"/>
    </source>
</evidence>
<reference evidence="7" key="1">
    <citation type="submission" date="2015-09" db="EMBL/GenBank/DDBJ databases">
        <authorList>
            <consortium name="Pathogen Informatics"/>
        </authorList>
    </citation>
    <scope>NUCLEOTIDE SEQUENCE [LARGE SCALE GENOMIC DNA]</scope>
    <source>
        <strain evidence="7">Lake Konstanz</strain>
    </source>
</reference>
<gene>
    <name evidence="6" type="ORF">BSAL_12040</name>
</gene>
<dbReference type="GO" id="GO:0006511">
    <property type="term" value="P:ubiquitin-dependent protein catabolic process"/>
    <property type="evidence" value="ECO:0007669"/>
    <property type="project" value="TreeGrafter"/>
</dbReference>
<dbReference type="PROSITE" id="PS50089">
    <property type="entry name" value="ZF_RING_2"/>
    <property type="match status" value="1"/>
</dbReference>
<name>A0A0S4JBP2_BODSA</name>
<keyword evidence="1" id="KW-0479">Metal-binding</keyword>
<keyword evidence="2 4" id="KW-0863">Zinc-finger</keyword>
<accession>A0A0S4JBP2</accession>
<dbReference type="Pfam" id="PF00097">
    <property type="entry name" value="zf-C3HC4"/>
    <property type="match status" value="1"/>
</dbReference>
<dbReference type="InterPro" id="IPR001841">
    <property type="entry name" value="Znf_RING"/>
</dbReference>
<dbReference type="EMBL" id="CYKH01001592">
    <property type="protein sequence ID" value="CUG87793.1"/>
    <property type="molecule type" value="Genomic_DNA"/>
</dbReference>
<evidence type="ECO:0000259" key="5">
    <source>
        <dbReference type="PROSITE" id="PS50089"/>
    </source>
</evidence>
<proteinExistence type="predicted"/>
<sequence>MLAATSLICADEAAPDLICSVCLDTWRRPVELKPCSHIFCDECINHVPPIQKCPECRCFIEAFKAPNRVLTRLAEQVKVVCGGCQWKGTREQSIGHRCFVAPKGVVAPTVKLHSVTEGVAKQLATYFVSFGGVTGSTVNGEDVIISKRGFFDLMMCFNYGDNKEDLDKIYNAVRNVLPPPPRDRLAEQVKVVCGGCQWKGTREQSIGHRCFVAPKGVVAPTVKLHSVTEGVAKQLATYFVSFGGVTGSTVNGEDVIISKRGFFDLMMCFNYGDNKEDLDKIYNAVRNVLPPPPRDGSVSVRSLCAFLAKYPADPKRLYKLNLEDYHTCMYALHEWFTKRNDAKAPILLLNEQTFTPKEFIEFAVLHKFLAPFESSKEQKRAEGHWMPMVDVVDKDGKVSRHEALRFMSSCIRVSSLRDDNFEEHLCNSGDVAASPELPRGSGTQCCSVQ</sequence>
<evidence type="ECO:0000256" key="2">
    <source>
        <dbReference type="ARBA" id="ARBA00022771"/>
    </source>
</evidence>